<feature type="non-terminal residue" evidence="7">
    <location>
        <position position="650"/>
    </location>
</feature>
<protein>
    <recommendedName>
        <fullName evidence="3">Inter-alpha-trypsin inhibitor heavy chain H3</fullName>
    </recommendedName>
</protein>
<feature type="domain" description="Inter-alpha-trypsin inhibitor heavy chain C-terminal" evidence="6">
    <location>
        <begin position="537"/>
        <end position="604"/>
    </location>
</feature>
<keyword evidence="8" id="KW-1185">Reference proteome</keyword>
<evidence type="ECO:0000259" key="6">
    <source>
        <dbReference type="Pfam" id="PF06668"/>
    </source>
</evidence>
<gene>
    <name evidence="7" type="primary">itih3</name>
    <name evidence="7" type="ORF">DAT39_005658</name>
</gene>
<proteinExistence type="predicted"/>
<dbReference type="InterPro" id="IPR010600">
    <property type="entry name" value="ITI_HC_C"/>
</dbReference>
<dbReference type="Pfam" id="PF06668">
    <property type="entry name" value="ITI_HC_C"/>
    <property type="match status" value="2"/>
</dbReference>
<feature type="compositionally biased region" description="Basic and acidic residues" evidence="4">
    <location>
        <begin position="457"/>
        <end position="466"/>
    </location>
</feature>
<accession>A0A8J4TVD5</accession>
<dbReference type="InterPro" id="IPR036465">
    <property type="entry name" value="vWFA_dom_sf"/>
</dbReference>
<feature type="domain" description="VWFA" evidence="5">
    <location>
        <begin position="260"/>
        <end position="308"/>
    </location>
</feature>
<comment type="function">
    <text evidence="2">May act as a carrier of hyaluronan in serum or as a binding protein between hyaluronan and other matrix protein, including those on cell surfaces in tissues to regulate the localization, synthesis and degradation of hyaluronan which are essential to cells undergoing biological processes.</text>
</comment>
<dbReference type="Proteomes" id="UP000727407">
    <property type="component" value="Unassembled WGS sequence"/>
</dbReference>
<reference evidence="7" key="1">
    <citation type="submission" date="2020-07" db="EMBL/GenBank/DDBJ databases">
        <title>Clarias magur genome sequencing, assembly and annotation.</title>
        <authorList>
            <person name="Kushwaha B."/>
            <person name="Kumar R."/>
            <person name="Das P."/>
            <person name="Joshi C.G."/>
            <person name="Kumar D."/>
            <person name="Nagpure N.S."/>
            <person name="Pandey M."/>
            <person name="Agarwal S."/>
            <person name="Srivastava S."/>
            <person name="Singh M."/>
            <person name="Sahoo L."/>
            <person name="Jayasankar P."/>
            <person name="Meher P.K."/>
            <person name="Koringa P.G."/>
            <person name="Iquebal M.A."/>
            <person name="Das S.P."/>
            <person name="Bit A."/>
            <person name="Patnaik S."/>
            <person name="Patel N."/>
            <person name="Shah T.M."/>
            <person name="Hinsu A."/>
            <person name="Jena J.K."/>
        </authorList>
    </citation>
    <scope>NUCLEOTIDE SEQUENCE</scope>
    <source>
        <strain evidence="7">CIFAMagur01</strain>
        <tissue evidence="7">Testis</tissue>
    </source>
</reference>
<dbReference type="OrthoDB" id="299997at2759"/>
<keyword evidence="1" id="KW-0654">Proteoglycan</keyword>
<dbReference type="PANTHER" id="PTHR10338:SF115">
    <property type="entry name" value="INTER-ALPHA-TRYPSIN INHIBITOR HEAVY CHAIN H3"/>
    <property type="match status" value="1"/>
</dbReference>
<comment type="caution">
    <text evidence="7">The sequence shown here is derived from an EMBL/GenBank/DDBJ whole genome shotgun (WGS) entry which is preliminary data.</text>
</comment>
<dbReference type="InterPro" id="IPR002035">
    <property type="entry name" value="VWF_A"/>
</dbReference>
<organism evidence="7 8">
    <name type="scientific">Clarias magur</name>
    <name type="common">Asian catfish</name>
    <name type="synonym">Macropteronotus magur</name>
    <dbReference type="NCBI Taxonomy" id="1594786"/>
    <lineage>
        <taxon>Eukaryota</taxon>
        <taxon>Metazoa</taxon>
        <taxon>Chordata</taxon>
        <taxon>Craniata</taxon>
        <taxon>Vertebrata</taxon>
        <taxon>Euteleostomi</taxon>
        <taxon>Actinopterygii</taxon>
        <taxon>Neopterygii</taxon>
        <taxon>Teleostei</taxon>
        <taxon>Ostariophysi</taxon>
        <taxon>Siluriformes</taxon>
        <taxon>Clariidae</taxon>
        <taxon>Clarias</taxon>
    </lineage>
</organism>
<dbReference type="InterPro" id="IPR050934">
    <property type="entry name" value="ITIH"/>
</dbReference>
<dbReference type="PANTHER" id="PTHR10338">
    <property type="entry name" value="INTER-ALPHA-TRYPSIN INHIBITOR HEAVY CHAIN FAMILY MEMBER"/>
    <property type="match status" value="1"/>
</dbReference>
<evidence type="ECO:0000313" key="8">
    <source>
        <dbReference type="Proteomes" id="UP000727407"/>
    </source>
</evidence>
<name>A0A8J4TVD5_CLAMG</name>
<feature type="region of interest" description="Disordered" evidence="4">
    <location>
        <begin position="440"/>
        <end position="480"/>
    </location>
</feature>
<sequence>QRLDSFQSVPIPLSLAQSGTQGSAFLSRGSSGHVAMAGLRGMAVDGDPHFIIELPDRNDALCFNTDDKPGTIFTLVKDPVSGLVVNGQTIGDKKVMPGSKQHTYFGQFGIVHEKFGIRVMVTTQKITVSQHGKEEQLHWSQTSNVKSLHMDLQLTKDHSLTVTLKDSLKFIIILHKVWKMHPYHQDYLGFYTLDSHHLSERVHGVLGQFFHGVTFEVSDVFQGKDPDKPDAHMFVKGHNLTVTRQKFLKYTANLPRLPKNVVFVIDKSGSMWGNKMQQTRDAMQTILSDLHEEDHFALGFYNEVANVLLSDVHFTYPDSTVNSVTISKFKQLYNGSEIVVSGRMNDIEMNDFPVEVSAQSLDTEFVLKGQASTTDWNIIFPDQEYIFGDFTERLWAYLTIQNLLDKKDKGSPEEKQNATAEALALSLKYNFVTPLTSMVVTKPETEEKPEDTLIADKLTEDERPEVKASSGSSYSYASSPSSSGIGSSHFYNYHSSVNWVDSDPHFIIEFPNQNDALCFNINDKPGTIFNLVKDPLTGIIVNGQTIGDKKIDPNNMMSTYFGRFGIIHAKLGIRLMVTTQDILVSERGKQAKFYWSDNTSVKGPKGWQRDFRRDVKKGKNGPCWFIHHNGTGLIDGVLGDYTVSGLFTTV</sequence>
<evidence type="ECO:0000256" key="3">
    <source>
        <dbReference type="ARBA" id="ARBA00039924"/>
    </source>
</evidence>
<evidence type="ECO:0000313" key="7">
    <source>
        <dbReference type="EMBL" id="KAF5904526.1"/>
    </source>
</evidence>
<evidence type="ECO:0000259" key="5">
    <source>
        <dbReference type="Pfam" id="PF00092"/>
    </source>
</evidence>
<evidence type="ECO:0000256" key="1">
    <source>
        <dbReference type="ARBA" id="ARBA00022974"/>
    </source>
</evidence>
<dbReference type="GO" id="GO:0004867">
    <property type="term" value="F:serine-type endopeptidase inhibitor activity"/>
    <property type="evidence" value="ECO:0007669"/>
    <property type="project" value="InterPro"/>
</dbReference>
<feature type="compositionally biased region" description="Low complexity" evidence="4">
    <location>
        <begin position="468"/>
        <end position="480"/>
    </location>
</feature>
<evidence type="ECO:0000256" key="4">
    <source>
        <dbReference type="SAM" id="MobiDB-lite"/>
    </source>
</evidence>
<dbReference type="GO" id="GO:0030212">
    <property type="term" value="P:hyaluronan metabolic process"/>
    <property type="evidence" value="ECO:0007669"/>
    <property type="project" value="InterPro"/>
</dbReference>
<dbReference type="Gene3D" id="3.40.50.410">
    <property type="entry name" value="von Willebrand factor, type A domain"/>
    <property type="match status" value="1"/>
</dbReference>
<dbReference type="SUPFAM" id="SSF53300">
    <property type="entry name" value="vWA-like"/>
    <property type="match status" value="1"/>
</dbReference>
<dbReference type="Pfam" id="PF00092">
    <property type="entry name" value="VWA"/>
    <property type="match status" value="1"/>
</dbReference>
<dbReference type="AlphaFoldDB" id="A0A8J4TVD5"/>
<evidence type="ECO:0000256" key="2">
    <source>
        <dbReference type="ARBA" id="ARBA00037051"/>
    </source>
</evidence>
<dbReference type="EMBL" id="QNUK01000055">
    <property type="protein sequence ID" value="KAF5904526.1"/>
    <property type="molecule type" value="Genomic_DNA"/>
</dbReference>
<keyword evidence="1" id="KW-0325">Glycoprotein</keyword>
<feature type="domain" description="Inter-alpha-trypsin inhibitor heavy chain C-terminal" evidence="6">
    <location>
        <begin position="81"/>
        <end position="251"/>
    </location>
</feature>